<feature type="compositionally biased region" description="Basic and acidic residues" evidence="1">
    <location>
        <begin position="105"/>
        <end position="114"/>
    </location>
</feature>
<dbReference type="EMBL" id="MU003710">
    <property type="protein sequence ID" value="KAF2805097.1"/>
    <property type="molecule type" value="Genomic_DNA"/>
</dbReference>
<dbReference type="RefSeq" id="XP_033572061.1">
    <property type="nucleotide sequence ID" value="XM_033725939.1"/>
</dbReference>
<feature type="compositionally biased region" description="Basic and acidic residues" evidence="1">
    <location>
        <begin position="217"/>
        <end position="226"/>
    </location>
</feature>
<sequence>MLKRREKNSDHDSLYDRSGSEYYGGRRRRSTGDSKEEIVQTETEQGGLPSVQLDPDAEKSEKAYIPETRPEHVTESVDRTKTSQNDVVPCVSEPKRKKPWYEFPHSSDSDDSRRQRNGPATPEETNATEVKLGSSSGGLLDLRLDEPGKVHSSDNTSALAPEDLKRTETRRETDNRTGEMSISSHSQTYQKPPPVPLKTLIQRRRAAKAAGIAADGSRSRWEDRMGTEGGPQGQSSVGAASAPVGRRAMELERRMSESGRMEYDPTTGTYKEKDVRKMPWKE</sequence>
<gene>
    <name evidence="2 4" type="ORF">BDZ99DRAFT_524817</name>
</gene>
<feature type="compositionally biased region" description="Basic and acidic residues" evidence="1">
    <location>
        <begin position="247"/>
        <end position="263"/>
    </location>
</feature>
<evidence type="ECO:0000256" key="1">
    <source>
        <dbReference type="SAM" id="MobiDB-lite"/>
    </source>
</evidence>
<feature type="compositionally biased region" description="Basic and acidic residues" evidence="1">
    <location>
        <begin position="142"/>
        <end position="152"/>
    </location>
</feature>
<dbReference type="AlphaFoldDB" id="A0A6A6YB84"/>
<proteinExistence type="predicted"/>
<evidence type="ECO:0000313" key="4">
    <source>
        <dbReference type="RefSeq" id="XP_033572061.1"/>
    </source>
</evidence>
<keyword evidence="3" id="KW-1185">Reference proteome</keyword>
<evidence type="ECO:0000313" key="3">
    <source>
        <dbReference type="Proteomes" id="UP000504636"/>
    </source>
</evidence>
<reference evidence="2 4" key="1">
    <citation type="journal article" date="2020" name="Stud. Mycol.">
        <title>101 Dothideomycetes genomes: a test case for predicting lifestyles and emergence of pathogens.</title>
        <authorList>
            <person name="Haridas S."/>
            <person name="Albert R."/>
            <person name="Binder M."/>
            <person name="Bloem J."/>
            <person name="Labutti K."/>
            <person name="Salamov A."/>
            <person name="Andreopoulos B."/>
            <person name="Baker S."/>
            <person name="Barry K."/>
            <person name="Bills G."/>
            <person name="Bluhm B."/>
            <person name="Cannon C."/>
            <person name="Castanera R."/>
            <person name="Culley D."/>
            <person name="Daum C."/>
            <person name="Ezra D."/>
            <person name="Gonzalez J."/>
            <person name="Henrissat B."/>
            <person name="Kuo A."/>
            <person name="Liang C."/>
            <person name="Lipzen A."/>
            <person name="Lutzoni F."/>
            <person name="Magnuson J."/>
            <person name="Mondo S."/>
            <person name="Nolan M."/>
            <person name="Ohm R."/>
            <person name="Pangilinan J."/>
            <person name="Park H.-J."/>
            <person name="Ramirez L."/>
            <person name="Alfaro M."/>
            <person name="Sun H."/>
            <person name="Tritt A."/>
            <person name="Yoshinaga Y."/>
            <person name="Zwiers L.-H."/>
            <person name="Turgeon B."/>
            <person name="Goodwin S."/>
            <person name="Spatafora J."/>
            <person name="Crous P."/>
            <person name="Grigoriev I."/>
        </authorList>
    </citation>
    <scope>NUCLEOTIDE SEQUENCE</scope>
    <source>
        <strain evidence="2 4">CBS 304.34</strain>
    </source>
</reference>
<feature type="compositionally biased region" description="Basic and acidic residues" evidence="1">
    <location>
        <begin position="162"/>
        <end position="177"/>
    </location>
</feature>
<protein>
    <submittedName>
        <fullName evidence="2 4">Uncharacterized protein</fullName>
    </submittedName>
</protein>
<dbReference type="GeneID" id="54466832"/>
<accession>A0A6A6YB84</accession>
<feature type="compositionally biased region" description="Basic and acidic residues" evidence="1">
    <location>
        <begin position="7"/>
        <end position="19"/>
    </location>
</feature>
<feature type="region of interest" description="Disordered" evidence="1">
    <location>
        <begin position="1"/>
        <end position="282"/>
    </location>
</feature>
<evidence type="ECO:0000313" key="2">
    <source>
        <dbReference type="EMBL" id="KAF2805097.1"/>
    </source>
</evidence>
<feature type="compositionally biased region" description="Basic and acidic residues" evidence="1">
    <location>
        <begin position="270"/>
        <end position="282"/>
    </location>
</feature>
<reference evidence="4" key="3">
    <citation type="submission" date="2025-04" db="UniProtKB">
        <authorList>
            <consortium name="RefSeq"/>
        </authorList>
    </citation>
    <scope>IDENTIFICATION</scope>
    <source>
        <strain evidence="4">CBS 304.34</strain>
    </source>
</reference>
<dbReference type="Proteomes" id="UP000504636">
    <property type="component" value="Unplaced"/>
</dbReference>
<name>A0A6A6YB84_9PEZI</name>
<feature type="compositionally biased region" description="Polar residues" evidence="1">
    <location>
        <begin position="180"/>
        <end position="190"/>
    </location>
</feature>
<reference evidence="4" key="2">
    <citation type="submission" date="2020-04" db="EMBL/GenBank/DDBJ databases">
        <authorList>
            <consortium name="NCBI Genome Project"/>
        </authorList>
    </citation>
    <scope>NUCLEOTIDE SEQUENCE</scope>
    <source>
        <strain evidence="4">CBS 304.34</strain>
    </source>
</reference>
<feature type="compositionally biased region" description="Basic and acidic residues" evidence="1">
    <location>
        <begin position="56"/>
        <end position="81"/>
    </location>
</feature>
<organism evidence="2">
    <name type="scientific">Mytilinidion resinicola</name>
    <dbReference type="NCBI Taxonomy" id="574789"/>
    <lineage>
        <taxon>Eukaryota</taxon>
        <taxon>Fungi</taxon>
        <taxon>Dikarya</taxon>
        <taxon>Ascomycota</taxon>
        <taxon>Pezizomycotina</taxon>
        <taxon>Dothideomycetes</taxon>
        <taxon>Pleosporomycetidae</taxon>
        <taxon>Mytilinidiales</taxon>
        <taxon>Mytilinidiaceae</taxon>
        <taxon>Mytilinidion</taxon>
    </lineage>
</organism>